<dbReference type="Proteomes" id="UP000248688">
    <property type="component" value="Chromosome"/>
</dbReference>
<dbReference type="KEGG" id="est:DN752_17860"/>
<dbReference type="RefSeq" id="WP_112785219.1">
    <property type="nucleotide sequence ID" value="NZ_CP030041.1"/>
</dbReference>
<keyword evidence="2" id="KW-1185">Reference proteome</keyword>
<proteinExistence type="predicted"/>
<organism evidence="1 2">
    <name type="scientific">Echinicola strongylocentroti</name>
    <dbReference type="NCBI Taxonomy" id="1795355"/>
    <lineage>
        <taxon>Bacteria</taxon>
        <taxon>Pseudomonadati</taxon>
        <taxon>Bacteroidota</taxon>
        <taxon>Cytophagia</taxon>
        <taxon>Cytophagales</taxon>
        <taxon>Cyclobacteriaceae</taxon>
        <taxon>Echinicola</taxon>
    </lineage>
</organism>
<name>A0A2Z4IMM3_9BACT</name>
<accession>A0A2Z4IMM3</accession>
<reference evidence="1 2" key="1">
    <citation type="submission" date="2018-06" db="EMBL/GenBank/DDBJ databases">
        <title>Echinicola strongylocentroti sp. nov., isolated from a sea urchin Strongylocentrotus intermedius.</title>
        <authorList>
            <person name="Bae S.S."/>
        </authorList>
    </citation>
    <scope>NUCLEOTIDE SEQUENCE [LARGE SCALE GENOMIC DNA]</scope>
    <source>
        <strain evidence="1 2">MEBiC08714</strain>
    </source>
</reference>
<dbReference type="EMBL" id="CP030041">
    <property type="protein sequence ID" value="AWW31846.1"/>
    <property type="molecule type" value="Genomic_DNA"/>
</dbReference>
<sequence length="109" mass="12256">MKKLFAFLLVLFAVGIYTDIVPLDDTSANPTHEVIQLAPMDIDEDIPHLDQSKKLHSESLFMRSFILSTTYYPASLQVPIEDKRKHAAQTHITFADLHYDPGSCGLVLV</sequence>
<gene>
    <name evidence="1" type="ORF">DN752_17860</name>
</gene>
<protein>
    <submittedName>
        <fullName evidence="1">Uncharacterized protein</fullName>
    </submittedName>
</protein>
<evidence type="ECO:0000313" key="2">
    <source>
        <dbReference type="Proteomes" id="UP000248688"/>
    </source>
</evidence>
<evidence type="ECO:0000313" key="1">
    <source>
        <dbReference type="EMBL" id="AWW31846.1"/>
    </source>
</evidence>
<dbReference type="AlphaFoldDB" id="A0A2Z4IMM3"/>